<sequence length="305" mass="35246">MSLLEEIKIIFTMFKTSSSSGIRDIKALKDNCYDGIAFKDSKCYGVGIRFEGDLVVNESFANVSYRTEELQFAGNKYLLLTASNYQYKNEFATICAQFLDPGKNGEDRQKIIQDPFEWWKNWSNLLGNIFSHSRVYDVLGEMIAFEYLYNSNKDVKWTAEDKNSHDLETKNHSYEVKSTVLKYANEIEISSQNQLAILENKTLDLMYIKFEKSQEGITIDEMADKLVQMGCDKIELEKHLSCLGYPVGTLERMNDRYKVIDKTMYPVDEDFPKIINDNFIGGALPDNISKIKYTVQLNGLKCRKW</sequence>
<dbReference type="OrthoDB" id="2808696at2"/>
<dbReference type="AlphaFoldDB" id="A0A1H2UYK2"/>
<evidence type="ECO:0000313" key="2">
    <source>
        <dbReference type="Proteomes" id="UP000182429"/>
    </source>
</evidence>
<organism evidence="1 2">
    <name type="scientific">Kandleria vitulina</name>
    <dbReference type="NCBI Taxonomy" id="1630"/>
    <lineage>
        <taxon>Bacteria</taxon>
        <taxon>Bacillati</taxon>
        <taxon>Bacillota</taxon>
        <taxon>Erysipelotrichia</taxon>
        <taxon>Erysipelotrichales</taxon>
        <taxon>Coprobacillaceae</taxon>
        <taxon>Kandleria</taxon>
    </lineage>
</organism>
<proteinExistence type="predicted"/>
<dbReference type="InterPro" id="IPR025534">
    <property type="entry name" value="DUF4420"/>
</dbReference>
<dbReference type="RefSeq" id="WP_074686797.1">
    <property type="nucleotide sequence ID" value="NZ_FNNF01000026.1"/>
</dbReference>
<accession>A0A1H2UYK2</accession>
<protein>
    <submittedName>
        <fullName evidence="1">Putative PD-(D/E)XK family member</fullName>
    </submittedName>
</protein>
<dbReference type="Proteomes" id="UP000182429">
    <property type="component" value="Unassembled WGS sequence"/>
</dbReference>
<reference evidence="1 2" key="1">
    <citation type="submission" date="2016-10" db="EMBL/GenBank/DDBJ databases">
        <authorList>
            <person name="de Groot N.N."/>
        </authorList>
    </citation>
    <scope>NUCLEOTIDE SEQUENCE [LARGE SCALE GENOMIC DNA]</scope>
    <source>
        <strain evidence="1 2">S3b</strain>
    </source>
</reference>
<gene>
    <name evidence="1" type="ORF">SAMN04487759_1265</name>
</gene>
<dbReference type="EMBL" id="FNNF01000026">
    <property type="protein sequence ID" value="SDW61128.1"/>
    <property type="molecule type" value="Genomic_DNA"/>
</dbReference>
<dbReference type="Pfam" id="PF14390">
    <property type="entry name" value="DUF4420"/>
    <property type="match status" value="1"/>
</dbReference>
<name>A0A1H2UYK2_9FIRM</name>
<evidence type="ECO:0000313" key="1">
    <source>
        <dbReference type="EMBL" id="SDW61128.1"/>
    </source>
</evidence>